<name>A0A820K6H6_9BILA</name>
<sequence>MGKNSNEGVFKSQVHHDYNNRFYKKQLTKKDFRLETEQLSQMFNEHPALFKLT</sequence>
<protein>
    <submittedName>
        <fullName evidence="1">Uncharacterized protein</fullName>
    </submittedName>
</protein>
<comment type="caution">
    <text evidence="1">The sequence shown here is derived from an EMBL/GenBank/DDBJ whole genome shotgun (WGS) entry which is preliminary data.</text>
</comment>
<dbReference type="AlphaFoldDB" id="A0A820K6H6"/>
<accession>A0A820K6H6</accession>
<proteinExistence type="predicted"/>
<dbReference type="EMBL" id="CAJOBD010046268">
    <property type="protein sequence ID" value="CAF4336769.1"/>
    <property type="molecule type" value="Genomic_DNA"/>
</dbReference>
<evidence type="ECO:0000313" key="2">
    <source>
        <dbReference type="Proteomes" id="UP000663836"/>
    </source>
</evidence>
<dbReference type="Proteomes" id="UP000663836">
    <property type="component" value="Unassembled WGS sequence"/>
</dbReference>
<evidence type="ECO:0000313" key="1">
    <source>
        <dbReference type="EMBL" id="CAF4336769.1"/>
    </source>
</evidence>
<gene>
    <name evidence="1" type="ORF">JBS370_LOCUS41481</name>
</gene>
<organism evidence="1 2">
    <name type="scientific">Rotaria sordida</name>
    <dbReference type="NCBI Taxonomy" id="392033"/>
    <lineage>
        <taxon>Eukaryota</taxon>
        <taxon>Metazoa</taxon>
        <taxon>Spiralia</taxon>
        <taxon>Gnathifera</taxon>
        <taxon>Rotifera</taxon>
        <taxon>Eurotatoria</taxon>
        <taxon>Bdelloidea</taxon>
        <taxon>Philodinida</taxon>
        <taxon>Philodinidae</taxon>
        <taxon>Rotaria</taxon>
    </lineage>
</organism>
<reference evidence="1" key="1">
    <citation type="submission" date="2021-02" db="EMBL/GenBank/DDBJ databases">
        <authorList>
            <person name="Nowell W R."/>
        </authorList>
    </citation>
    <scope>NUCLEOTIDE SEQUENCE</scope>
</reference>
<feature type="non-terminal residue" evidence="1">
    <location>
        <position position="1"/>
    </location>
</feature>